<keyword evidence="5" id="KW-1185">Reference proteome</keyword>
<dbReference type="OrthoDB" id="9814088at2"/>
<dbReference type="CDD" id="cd09117">
    <property type="entry name" value="PLDc_Bfil_DEXD_like"/>
    <property type="match status" value="1"/>
</dbReference>
<accession>A0A2H3KTG6</accession>
<dbReference type="InterPro" id="IPR027417">
    <property type="entry name" value="P-loop_NTPase"/>
</dbReference>
<dbReference type="InterPro" id="IPR014001">
    <property type="entry name" value="Helicase_ATP-bd"/>
</dbReference>
<evidence type="ECO:0000259" key="3">
    <source>
        <dbReference type="PROSITE" id="PS51194"/>
    </source>
</evidence>
<feature type="domain" description="Helicase ATP-binding" evidence="2">
    <location>
        <begin position="294"/>
        <end position="443"/>
    </location>
</feature>
<dbReference type="Pfam" id="PF00271">
    <property type="entry name" value="Helicase_C"/>
    <property type="match status" value="1"/>
</dbReference>
<feature type="domain" description="Helicase C-terminal" evidence="3">
    <location>
        <begin position="671"/>
        <end position="855"/>
    </location>
</feature>
<evidence type="ECO:0008006" key="6">
    <source>
        <dbReference type="Google" id="ProtNLM"/>
    </source>
</evidence>
<reference evidence="4 5" key="1">
    <citation type="submission" date="2016-05" db="EMBL/GenBank/DDBJ databases">
        <authorList>
            <person name="Lavstsen T."/>
            <person name="Jespersen J.S."/>
        </authorList>
    </citation>
    <scope>NUCLEOTIDE SEQUENCE [LARGE SCALE GENOMIC DNA]</scope>
    <source>
        <strain evidence="4 5">B7-9</strain>
    </source>
</reference>
<dbReference type="PROSITE" id="PS51194">
    <property type="entry name" value="HELICASE_CTER"/>
    <property type="match status" value="1"/>
</dbReference>
<protein>
    <recommendedName>
        <fullName evidence="6">Helicase</fullName>
    </recommendedName>
</protein>
<dbReference type="InterPro" id="IPR001650">
    <property type="entry name" value="Helicase_C-like"/>
</dbReference>
<comment type="caution">
    <text evidence="4">The sequence shown here is derived from an EMBL/GenBank/DDBJ whole genome shotgun (WGS) entry which is preliminary data.</text>
</comment>
<feature type="compositionally biased region" description="Polar residues" evidence="1">
    <location>
        <begin position="11"/>
        <end position="22"/>
    </location>
</feature>
<evidence type="ECO:0000313" key="5">
    <source>
        <dbReference type="Proteomes" id="UP000220922"/>
    </source>
</evidence>
<evidence type="ECO:0000313" key="4">
    <source>
        <dbReference type="EMBL" id="PDV97152.1"/>
    </source>
</evidence>
<sequence>MSRRLPKSDPSEQQLSLFSTDQVAEQAPVPEVPAPRRSRRRTADPAWPPHERFPYNNPRTGQTVGSCVLEELRTSRRPLIITGYTSLSFVINLLAHYRSQSGAMHVRLLLGHEPLVQGRSTYRVPGRQSFARELEDYWLAQGVSVYQSLAILAAIDFLQTDSIEVRISGNLERPVHAKIYQADHAITLGSSNLSNNGMYTQFEANERHEVFDGERFTEACTLAEQIWATGRDYREQLIALLKRLLRAVSWQESLARACAEVLDGLWARRYTLVDPLVNAPQLWPAQEQGVVQAIWLVDQVGSVLVADATGSGKTRLGAEILRAMTNRLWERGRVRNHIPVIVAPPRVLTDWERDTTSINLPSERYPHSLLSRTPGEQRQTRQDVLQRAQVLAIDEAHNFLNTTSNRSRALLRCAPEHTLLLTATPLNRELSDLLTIINLLGPDNFDDHIIDLLLQAAQVRPSARGKATTTTLPMSPDDIGLLQRAIRQFMLRRTKRQFNALIDQEPEAYRNRLGKLCRYPETRAHYYETGETADDQRLITAVRRALDQMTGMAFVHKVLRVPDSPRWRKHPDPERIWVNSMLQSAKALAGYHVLAALRSSRIAALEHLFGTHAAWRECVGEPVPLKQAAQTGNLYERVQHLGGKLPVNMLEITVLPAILTDPESHRRACERDAQIYHTIGKIIRTISDQREMTKARLIADVIERHSLVIAFDARPITLHEIAGRLDNDRIQIRIATAERPHDCRKVMQEFRLGSQASHTVALCTDAMSESINLQAASAIVHLDLPTVVRRLEQRDGRLNRMDSDHHEVESWLPQDSPAFAPTSGEELIYRRYRMVETLLGGNVVLPDDPALANPEEEDPEANDAPQATLITPESIVRDRDQREHILDAIPDAFSPVRSLVIGNQALVAAATYEHYRRGQARVVSSVAAVRAEKAWVFLCLAGSDTGAPRFVLMSSDAAVPQTGLEEICEQLRSWLGPHTPQRSFDHAAAEQLKAYLEQLNTHDELLLPRKKQRALAEMRIILPKYRPKPQRRRSKADETSELDDALTGRTEVVDTLLDLLNNRGERHASDGRRITPDLGILADRWLYLIRPAWAEVARSSRRKIILLRDLREYLEKHPPETTELDQLLYEEGLWVKPLDERVVAAIVGVPDKTLELSHNAFGT</sequence>
<evidence type="ECO:0000256" key="1">
    <source>
        <dbReference type="SAM" id="MobiDB-lite"/>
    </source>
</evidence>
<feature type="compositionally biased region" description="Basic and acidic residues" evidence="1">
    <location>
        <begin position="1"/>
        <end position="10"/>
    </location>
</feature>
<name>A0A2H3KTG6_9CHLR</name>
<gene>
    <name evidence="4" type="ORF">A9Q02_19060</name>
</gene>
<dbReference type="RefSeq" id="WP_097654731.1">
    <property type="nucleotide sequence ID" value="NZ_LYXE01000159.1"/>
</dbReference>
<dbReference type="InterPro" id="IPR000330">
    <property type="entry name" value="SNF2_N"/>
</dbReference>
<evidence type="ECO:0000259" key="2">
    <source>
        <dbReference type="PROSITE" id="PS51192"/>
    </source>
</evidence>
<proteinExistence type="predicted"/>
<dbReference type="Gene3D" id="3.30.870.10">
    <property type="entry name" value="Endonuclease Chain A"/>
    <property type="match status" value="1"/>
</dbReference>
<dbReference type="PROSITE" id="PS51192">
    <property type="entry name" value="HELICASE_ATP_BIND_1"/>
    <property type="match status" value="1"/>
</dbReference>
<organism evidence="4 5">
    <name type="scientific">Candidatus Chloroploca asiatica</name>
    <dbReference type="NCBI Taxonomy" id="1506545"/>
    <lineage>
        <taxon>Bacteria</taxon>
        <taxon>Bacillati</taxon>
        <taxon>Chloroflexota</taxon>
        <taxon>Chloroflexia</taxon>
        <taxon>Chloroflexales</taxon>
        <taxon>Chloroflexineae</taxon>
        <taxon>Oscillochloridaceae</taxon>
        <taxon>Candidatus Chloroploca</taxon>
    </lineage>
</organism>
<feature type="region of interest" description="Disordered" evidence="1">
    <location>
        <begin position="1"/>
        <end position="59"/>
    </location>
</feature>
<dbReference type="Proteomes" id="UP000220922">
    <property type="component" value="Unassembled WGS sequence"/>
</dbReference>
<dbReference type="PANTHER" id="PTHR10799">
    <property type="entry name" value="SNF2/RAD54 HELICASE FAMILY"/>
    <property type="match status" value="1"/>
</dbReference>
<dbReference type="SUPFAM" id="SSF52540">
    <property type="entry name" value="P-loop containing nucleoside triphosphate hydrolases"/>
    <property type="match status" value="2"/>
</dbReference>
<dbReference type="EMBL" id="LYXE01000159">
    <property type="protein sequence ID" value="PDV97152.1"/>
    <property type="molecule type" value="Genomic_DNA"/>
</dbReference>
<dbReference type="Gene3D" id="3.40.50.300">
    <property type="entry name" value="P-loop containing nucleotide triphosphate hydrolases"/>
    <property type="match status" value="2"/>
</dbReference>
<dbReference type="Pfam" id="PF00176">
    <property type="entry name" value="SNF2-rel_dom"/>
    <property type="match status" value="1"/>
</dbReference>
<dbReference type="SMART" id="SM00487">
    <property type="entry name" value="DEXDc"/>
    <property type="match status" value="1"/>
</dbReference>
<dbReference type="GO" id="GO:0005524">
    <property type="term" value="F:ATP binding"/>
    <property type="evidence" value="ECO:0007669"/>
    <property type="project" value="InterPro"/>
</dbReference>
<dbReference type="AlphaFoldDB" id="A0A2H3KTG6"/>
<feature type="region of interest" description="Disordered" evidence="1">
    <location>
        <begin position="848"/>
        <end position="871"/>
    </location>
</feature>